<keyword evidence="3 5" id="KW-1133">Transmembrane helix</keyword>
<keyword evidence="2 5" id="KW-0812">Transmembrane</keyword>
<feature type="transmembrane region" description="Helical" evidence="5">
    <location>
        <begin position="66"/>
        <end position="86"/>
    </location>
</feature>
<feature type="transmembrane region" description="Helical" evidence="5">
    <location>
        <begin position="192"/>
        <end position="218"/>
    </location>
</feature>
<evidence type="ECO:0000256" key="5">
    <source>
        <dbReference type="SAM" id="Phobius"/>
    </source>
</evidence>
<evidence type="ECO:0000313" key="6">
    <source>
        <dbReference type="EMBL" id="QIZ21344.1"/>
    </source>
</evidence>
<evidence type="ECO:0000313" key="7">
    <source>
        <dbReference type="Proteomes" id="UP000501094"/>
    </source>
</evidence>
<dbReference type="Gene3D" id="1.20.1530.20">
    <property type="match status" value="1"/>
</dbReference>
<accession>A0A6H1Q3D7</accession>
<dbReference type="AlphaFoldDB" id="A0A6H1Q3D7"/>
<keyword evidence="7" id="KW-1185">Reference proteome</keyword>
<dbReference type="InterPro" id="IPR004710">
    <property type="entry name" value="Bilac:Na_transpt"/>
</dbReference>
<dbReference type="Pfam" id="PF01758">
    <property type="entry name" value="SBF"/>
    <property type="match status" value="1"/>
</dbReference>
<comment type="subcellular location">
    <subcellularLocation>
        <location evidence="1">Membrane</location>
        <topology evidence="1">Multi-pass membrane protein</topology>
    </subcellularLocation>
</comment>
<dbReference type="RefSeq" id="WP_168607199.1">
    <property type="nucleotide sequence ID" value="NZ_CP038852.1"/>
</dbReference>
<feature type="transmembrane region" description="Helical" evidence="5">
    <location>
        <begin position="168"/>
        <end position="186"/>
    </location>
</feature>
<dbReference type="PANTHER" id="PTHR10361:SF24">
    <property type="entry name" value="P3 PROTEIN"/>
    <property type="match status" value="1"/>
</dbReference>
<dbReference type="EMBL" id="CP038852">
    <property type="protein sequence ID" value="QIZ21344.1"/>
    <property type="molecule type" value="Genomic_DNA"/>
</dbReference>
<dbReference type="Proteomes" id="UP000501094">
    <property type="component" value="Chromosome"/>
</dbReference>
<feature type="transmembrane region" description="Helical" evidence="5">
    <location>
        <begin position="254"/>
        <end position="278"/>
    </location>
</feature>
<dbReference type="KEGG" id="peg:E5R92_06050"/>
<feature type="transmembrane region" description="Helical" evidence="5">
    <location>
        <begin position="136"/>
        <end position="156"/>
    </location>
</feature>
<evidence type="ECO:0000256" key="1">
    <source>
        <dbReference type="ARBA" id="ARBA00004141"/>
    </source>
</evidence>
<feature type="transmembrane region" description="Helical" evidence="5">
    <location>
        <begin position="38"/>
        <end position="60"/>
    </location>
</feature>
<dbReference type="GO" id="GO:0016020">
    <property type="term" value="C:membrane"/>
    <property type="evidence" value="ECO:0007669"/>
    <property type="project" value="UniProtKB-SubCell"/>
</dbReference>
<protein>
    <submittedName>
        <fullName evidence="6">Bile acid:sodium symporter family protein</fullName>
    </submittedName>
</protein>
<evidence type="ECO:0000256" key="3">
    <source>
        <dbReference type="ARBA" id="ARBA00022989"/>
    </source>
</evidence>
<organism evidence="6 7">
    <name type="scientific">Candidatus Pelagibacter giovannonii</name>
    <dbReference type="NCBI Taxonomy" id="2563896"/>
    <lineage>
        <taxon>Bacteria</taxon>
        <taxon>Pseudomonadati</taxon>
        <taxon>Pseudomonadota</taxon>
        <taxon>Alphaproteobacteria</taxon>
        <taxon>Candidatus Pelagibacterales</taxon>
        <taxon>Candidatus Pelagibacteraceae</taxon>
        <taxon>Candidatus Pelagibacter</taxon>
    </lineage>
</organism>
<keyword evidence="4 5" id="KW-0472">Membrane</keyword>
<evidence type="ECO:0000256" key="4">
    <source>
        <dbReference type="ARBA" id="ARBA00023136"/>
    </source>
</evidence>
<proteinExistence type="predicted"/>
<sequence>MEIVTNIAPIALAIIMLGLGASLTVDDFLRVVKNPKDFFIGFICQLIVLPIVAYLLIITLSVPIEMALGVMLIAAAPGGVTSNVLTKFANGDVALSISLTAVMSLLSIVTVPFIVINSINIFDITYVEKEITMTAIALKMFFVVTVPVIIGMTIRHFTGDLVIRNLKLIQRLSITLFLFVFAAIYIEEWDKIVSFLTRAGLIALILNLTMMVIGFYVAKFFASGVPQQRAISLECGLQNGTLAVFVSTQLFDNIIYMVPTAAYALVMMATSVIFVFILRKSN</sequence>
<evidence type="ECO:0000256" key="2">
    <source>
        <dbReference type="ARBA" id="ARBA00022692"/>
    </source>
</evidence>
<feature type="transmembrane region" description="Helical" evidence="5">
    <location>
        <begin position="6"/>
        <end position="26"/>
    </location>
</feature>
<dbReference type="PANTHER" id="PTHR10361">
    <property type="entry name" value="SODIUM-BILE ACID COTRANSPORTER"/>
    <property type="match status" value="1"/>
</dbReference>
<reference evidence="6 7" key="1">
    <citation type="journal article" date="2020" name="Nat. Microbiol.">
        <title>Lysogenic host-virus interactions in SAR11 marine bacteria.</title>
        <authorList>
            <person name="Morris R.M."/>
            <person name="Cain K.R."/>
            <person name="Hvorecny K.L."/>
            <person name="Kollman J.M."/>
        </authorList>
    </citation>
    <scope>NUCLEOTIDE SEQUENCE [LARGE SCALE GENOMIC DNA]</scope>
    <source>
        <strain evidence="6 7">NP1</strain>
    </source>
</reference>
<feature type="transmembrane region" description="Helical" evidence="5">
    <location>
        <begin position="93"/>
        <end position="116"/>
    </location>
</feature>
<dbReference type="InterPro" id="IPR038770">
    <property type="entry name" value="Na+/solute_symporter_sf"/>
</dbReference>
<name>A0A6H1Q3D7_9PROT</name>
<dbReference type="InterPro" id="IPR002657">
    <property type="entry name" value="BilAc:Na_symport/Acr3"/>
</dbReference>
<gene>
    <name evidence="6" type="ORF">E5R92_06050</name>
</gene>